<evidence type="ECO:0000259" key="2">
    <source>
        <dbReference type="Pfam" id="PF22725"/>
    </source>
</evidence>
<dbReference type="SUPFAM" id="SSF55347">
    <property type="entry name" value="Glyceraldehyde-3-phosphate dehydrogenase-like, C-terminal domain"/>
    <property type="match status" value="1"/>
</dbReference>
<evidence type="ECO:0000313" key="4">
    <source>
        <dbReference type="Proteomes" id="UP000317036"/>
    </source>
</evidence>
<name>A0A559K6H5_9BACL</name>
<dbReference type="Gene3D" id="3.30.360.10">
    <property type="entry name" value="Dihydrodipicolinate Reductase, domain 2"/>
    <property type="match status" value="1"/>
</dbReference>
<keyword evidence="4" id="KW-1185">Reference proteome</keyword>
<dbReference type="PANTHER" id="PTHR43377">
    <property type="entry name" value="BILIVERDIN REDUCTASE A"/>
    <property type="match status" value="1"/>
</dbReference>
<proteinExistence type="predicted"/>
<dbReference type="InterPro" id="IPR000683">
    <property type="entry name" value="Gfo/Idh/MocA-like_OxRdtase_N"/>
</dbReference>
<sequence length="373" mass="41273">MRDMKPITLGMVGCGQVSNRYFEMAAKLEGVRFAATCARRLDSAQAKAEAYGVPRWYDDYREMMDKEELDAVVVTTPHSVHAEPVLAALERGLHVLNEKPMATSFEDCSRMVTLAEEKGAIFMSLPFDLNPAFLAASEFVDERVIGKITGAEAQLSLPGPPRDNWYYNKAIAHGGAMMDCMVYPVSRLIALLGPAVSVMAEVNTLIPKRIVGGGKRVQSDVDDNVTLIVEFAGGQHAVIRTLWGMSFKQNNTLIYGRSGTIALNDSGLPLVIHSPGQAIPDAEQVSWRGMNECYVPHEKIASIPTEDYITHFVRCLRAGEQPVQSGRQQLHVHEILFGAYRSAESGERYTLTTTFTPWAKLKPSIFDTRSEYI</sequence>
<feature type="domain" description="Gfo/Idh/MocA-like oxidoreductase N-terminal" evidence="1">
    <location>
        <begin position="8"/>
        <end position="123"/>
    </location>
</feature>
<dbReference type="InterPro" id="IPR055170">
    <property type="entry name" value="GFO_IDH_MocA-like_dom"/>
</dbReference>
<evidence type="ECO:0000259" key="1">
    <source>
        <dbReference type="Pfam" id="PF01408"/>
    </source>
</evidence>
<dbReference type="AlphaFoldDB" id="A0A559K6H5"/>
<comment type="caution">
    <text evidence="3">The sequence shown here is derived from an EMBL/GenBank/DDBJ whole genome shotgun (WGS) entry which is preliminary data.</text>
</comment>
<dbReference type="PANTHER" id="PTHR43377:SF2">
    <property type="entry name" value="BINDING ROSSMANN FOLD OXIDOREDUCTASE, PUTATIVE (AFU_ORTHOLOGUE AFUA_4G00560)-RELATED"/>
    <property type="match status" value="1"/>
</dbReference>
<dbReference type="InterPro" id="IPR051450">
    <property type="entry name" value="Gfo/Idh/MocA_Oxidoreductases"/>
</dbReference>
<dbReference type="Gene3D" id="3.40.50.720">
    <property type="entry name" value="NAD(P)-binding Rossmann-like Domain"/>
    <property type="match status" value="1"/>
</dbReference>
<feature type="domain" description="GFO/IDH/MocA-like oxidoreductase" evidence="2">
    <location>
        <begin position="133"/>
        <end position="261"/>
    </location>
</feature>
<protein>
    <submittedName>
        <fullName evidence="3">Gfo/Idh/MocA family oxidoreductase</fullName>
    </submittedName>
</protein>
<dbReference type="Pfam" id="PF22725">
    <property type="entry name" value="GFO_IDH_MocA_C3"/>
    <property type="match status" value="1"/>
</dbReference>
<dbReference type="InterPro" id="IPR036291">
    <property type="entry name" value="NAD(P)-bd_dom_sf"/>
</dbReference>
<accession>A0A559K6H5</accession>
<dbReference type="EMBL" id="VNJI01000032">
    <property type="protein sequence ID" value="TVY07738.1"/>
    <property type="molecule type" value="Genomic_DNA"/>
</dbReference>
<dbReference type="GO" id="GO:0000166">
    <property type="term" value="F:nucleotide binding"/>
    <property type="evidence" value="ECO:0007669"/>
    <property type="project" value="InterPro"/>
</dbReference>
<evidence type="ECO:0000313" key="3">
    <source>
        <dbReference type="EMBL" id="TVY07738.1"/>
    </source>
</evidence>
<dbReference type="OrthoDB" id="9815825at2"/>
<reference evidence="3 4" key="1">
    <citation type="submission" date="2019-07" db="EMBL/GenBank/DDBJ databases">
        <authorList>
            <person name="Kim J."/>
        </authorList>
    </citation>
    <scope>NUCLEOTIDE SEQUENCE [LARGE SCALE GENOMIC DNA]</scope>
    <source>
        <strain evidence="3 4">JC52</strain>
    </source>
</reference>
<organism evidence="3 4">
    <name type="scientific">Paenibacillus cremeus</name>
    <dbReference type="NCBI Taxonomy" id="2163881"/>
    <lineage>
        <taxon>Bacteria</taxon>
        <taxon>Bacillati</taxon>
        <taxon>Bacillota</taxon>
        <taxon>Bacilli</taxon>
        <taxon>Bacillales</taxon>
        <taxon>Paenibacillaceae</taxon>
        <taxon>Paenibacillus</taxon>
    </lineage>
</organism>
<dbReference type="Proteomes" id="UP000317036">
    <property type="component" value="Unassembled WGS sequence"/>
</dbReference>
<dbReference type="SUPFAM" id="SSF51735">
    <property type="entry name" value="NAD(P)-binding Rossmann-fold domains"/>
    <property type="match status" value="1"/>
</dbReference>
<gene>
    <name evidence="3" type="ORF">FPZ49_22215</name>
</gene>
<dbReference type="Pfam" id="PF01408">
    <property type="entry name" value="GFO_IDH_MocA"/>
    <property type="match status" value="1"/>
</dbReference>